<feature type="region of interest" description="Disordered" evidence="1">
    <location>
        <begin position="106"/>
        <end position="142"/>
    </location>
</feature>
<accession>A0ABQ7GHA9</accession>
<proteinExistence type="predicted"/>
<feature type="compositionally biased region" description="Pro residues" evidence="1">
    <location>
        <begin position="119"/>
        <end position="139"/>
    </location>
</feature>
<dbReference type="EMBL" id="MU069781">
    <property type="protein sequence ID" value="KAF5833985.1"/>
    <property type="molecule type" value="Genomic_DNA"/>
</dbReference>
<feature type="compositionally biased region" description="Low complexity" evidence="1">
    <location>
        <begin position="299"/>
        <end position="337"/>
    </location>
</feature>
<evidence type="ECO:0000256" key="1">
    <source>
        <dbReference type="SAM" id="MobiDB-lite"/>
    </source>
</evidence>
<evidence type="ECO:0000313" key="3">
    <source>
        <dbReference type="Proteomes" id="UP000815325"/>
    </source>
</evidence>
<reference evidence="2" key="1">
    <citation type="submission" date="2017-08" db="EMBL/GenBank/DDBJ databases">
        <authorList>
            <person name="Polle J.E."/>
            <person name="Barry K."/>
            <person name="Cushman J."/>
            <person name="Schmutz J."/>
            <person name="Tran D."/>
            <person name="Hathwaick L.T."/>
            <person name="Yim W.C."/>
            <person name="Jenkins J."/>
            <person name="Mckie-Krisberg Z.M."/>
            <person name="Prochnik S."/>
            <person name="Lindquist E."/>
            <person name="Dockter R.B."/>
            <person name="Adam C."/>
            <person name="Molina H."/>
            <person name="Bunkerborg J."/>
            <person name="Jin E."/>
            <person name="Buchheim M."/>
            <person name="Magnuson J."/>
        </authorList>
    </citation>
    <scope>NUCLEOTIDE SEQUENCE</scope>
    <source>
        <strain evidence="2">CCAP 19/18</strain>
    </source>
</reference>
<feature type="compositionally biased region" description="Polar residues" evidence="1">
    <location>
        <begin position="344"/>
        <end position="357"/>
    </location>
</feature>
<evidence type="ECO:0008006" key="4">
    <source>
        <dbReference type="Google" id="ProtNLM"/>
    </source>
</evidence>
<feature type="region of interest" description="Disordered" evidence="1">
    <location>
        <begin position="297"/>
        <end position="361"/>
    </location>
</feature>
<name>A0ABQ7GHA9_DUNSA</name>
<evidence type="ECO:0000313" key="2">
    <source>
        <dbReference type="EMBL" id="KAF5833985.1"/>
    </source>
</evidence>
<protein>
    <recommendedName>
        <fullName evidence="4">GIY-YIG homing endonuclease</fullName>
    </recommendedName>
</protein>
<dbReference type="Proteomes" id="UP000815325">
    <property type="component" value="Unassembled WGS sequence"/>
</dbReference>
<comment type="caution">
    <text evidence="2">The sequence shown here is derived from an EMBL/GenBank/DDBJ whole genome shotgun (WGS) entry which is preliminary data.</text>
</comment>
<sequence>MKSASAQDASTASALHICVEPQNPEILQNLEASGPGVYKVFDESGKLQYVGVSKQMALSLAGHAQALGPQLVHHARCLPVPSGRKADLQQAWKAAIVANGAIPPGNAKGETAWTQKPAPAAPPTPSVGMPQPSPHPQAPVPGTWRFSAAAAAAADAAAAAAKGSQPARPSLEQLRATTAACSHPAASAAVTQSRVHQLCTQGFFVVDGVADPSLVASAHRGAESLRSVGLMIPVSQQRDMGRLDEILVFNEQQGSRLVVRGPKSVEPAVQEALTTPESASLAALAALLKGIPQSIMQHAPPASEESGASSEQGKQQRQQQQQQQQQEESGLQQSLESHPMGEGQLQNNWSRSSSSGAAWQPPEMAVPQSLMLAVYPAGGVSEGRTPYARRAPHHVHGGPHIMCRGPHTMSMVCPTLCARAPTL</sequence>
<gene>
    <name evidence="2" type="ORF">DUNSADRAFT_9511</name>
</gene>
<organism evidence="2 3">
    <name type="scientific">Dunaliella salina</name>
    <name type="common">Green alga</name>
    <name type="synonym">Protococcus salinus</name>
    <dbReference type="NCBI Taxonomy" id="3046"/>
    <lineage>
        <taxon>Eukaryota</taxon>
        <taxon>Viridiplantae</taxon>
        <taxon>Chlorophyta</taxon>
        <taxon>core chlorophytes</taxon>
        <taxon>Chlorophyceae</taxon>
        <taxon>CS clade</taxon>
        <taxon>Chlamydomonadales</taxon>
        <taxon>Dunaliellaceae</taxon>
        <taxon>Dunaliella</taxon>
    </lineage>
</organism>
<keyword evidence="3" id="KW-1185">Reference proteome</keyword>